<keyword evidence="1" id="KW-0812">Transmembrane</keyword>
<evidence type="ECO:0000256" key="1">
    <source>
        <dbReference type="SAM" id="Phobius"/>
    </source>
</evidence>
<evidence type="ECO:0000313" key="2">
    <source>
        <dbReference type="EMBL" id="CAH9124830.1"/>
    </source>
</evidence>
<keyword evidence="1" id="KW-0472">Membrane</keyword>
<name>A0AAV0EPI3_9ASTE</name>
<comment type="caution">
    <text evidence="2">The sequence shown here is derived from an EMBL/GenBank/DDBJ whole genome shotgun (WGS) entry which is preliminary data.</text>
</comment>
<accession>A0AAV0EPI3</accession>
<sequence>MVVKHHLDYNNCFLCSFVHNMMLLHAWIHTLKLPAAYIFSVFFDVLFPCIMLETHQACLQIHACCVNFHVLHNCIFCIICIWSLFPISWERATHCTSHALLSP</sequence>
<protein>
    <submittedName>
        <fullName evidence="2">Uncharacterized protein</fullName>
    </submittedName>
</protein>
<evidence type="ECO:0000313" key="3">
    <source>
        <dbReference type="Proteomes" id="UP001152523"/>
    </source>
</evidence>
<feature type="transmembrane region" description="Helical" evidence="1">
    <location>
        <begin position="64"/>
        <end position="85"/>
    </location>
</feature>
<keyword evidence="1" id="KW-1133">Transmembrane helix</keyword>
<feature type="transmembrane region" description="Helical" evidence="1">
    <location>
        <begin position="34"/>
        <end position="52"/>
    </location>
</feature>
<dbReference type="EMBL" id="CAMAPF010000935">
    <property type="protein sequence ID" value="CAH9124830.1"/>
    <property type="molecule type" value="Genomic_DNA"/>
</dbReference>
<organism evidence="2 3">
    <name type="scientific">Cuscuta epithymum</name>
    <dbReference type="NCBI Taxonomy" id="186058"/>
    <lineage>
        <taxon>Eukaryota</taxon>
        <taxon>Viridiplantae</taxon>
        <taxon>Streptophyta</taxon>
        <taxon>Embryophyta</taxon>
        <taxon>Tracheophyta</taxon>
        <taxon>Spermatophyta</taxon>
        <taxon>Magnoliopsida</taxon>
        <taxon>eudicotyledons</taxon>
        <taxon>Gunneridae</taxon>
        <taxon>Pentapetalae</taxon>
        <taxon>asterids</taxon>
        <taxon>lamiids</taxon>
        <taxon>Solanales</taxon>
        <taxon>Convolvulaceae</taxon>
        <taxon>Cuscuteae</taxon>
        <taxon>Cuscuta</taxon>
        <taxon>Cuscuta subgen. Cuscuta</taxon>
    </lineage>
</organism>
<keyword evidence="3" id="KW-1185">Reference proteome</keyword>
<dbReference type="Proteomes" id="UP001152523">
    <property type="component" value="Unassembled WGS sequence"/>
</dbReference>
<dbReference type="AlphaFoldDB" id="A0AAV0EPI3"/>
<reference evidence="2" key="1">
    <citation type="submission" date="2022-07" db="EMBL/GenBank/DDBJ databases">
        <authorList>
            <person name="Macas J."/>
            <person name="Novak P."/>
            <person name="Neumann P."/>
        </authorList>
    </citation>
    <scope>NUCLEOTIDE SEQUENCE</scope>
</reference>
<feature type="transmembrane region" description="Helical" evidence="1">
    <location>
        <begin position="12"/>
        <end position="28"/>
    </location>
</feature>
<proteinExistence type="predicted"/>
<gene>
    <name evidence="2" type="ORF">CEPIT_LOCUS26278</name>
</gene>